<reference evidence="1 2" key="1">
    <citation type="submission" date="2014-04" db="EMBL/GenBank/DDBJ databases">
        <authorList>
            <consortium name="DOE Joint Genome Institute"/>
            <person name="Kuo A."/>
            <person name="Tarkka M."/>
            <person name="Buscot F."/>
            <person name="Kohler A."/>
            <person name="Nagy L.G."/>
            <person name="Floudas D."/>
            <person name="Copeland A."/>
            <person name="Barry K.W."/>
            <person name="Cichocki N."/>
            <person name="Veneault-Fourrey C."/>
            <person name="LaButti K."/>
            <person name="Lindquist E.A."/>
            <person name="Lipzen A."/>
            <person name="Lundell T."/>
            <person name="Morin E."/>
            <person name="Murat C."/>
            <person name="Sun H."/>
            <person name="Tunlid A."/>
            <person name="Henrissat B."/>
            <person name="Grigoriev I.V."/>
            <person name="Hibbett D.S."/>
            <person name="Martin F."/>
            <person name="Nordberg H.P."/>
            <person name="Cantor M.N."/>
            <person name="Hua S.X."/>
        </authorList>
    </citation>
    <scope>NUCLEOTIDE SEQUENCE [LARGE SCALE GENOMIC DNA]</scope>
    <source>
        <strain evidence="1 2">F 1598</strain>
    </source>
</reference>
<proteinExistence type="predicted"/>
<name>A0A0C3EVD6_PILCF</name>
<reference evidence="2" key="2">
    <citation type="submission" date="2015-01" db="EMBL/GenBank/DDBJ databases">
        <title>Evolutionary Origins and Diversification of the Mycorrhizal Mutualists.</title>
        <authorList>
            <consortium name="DOE Joint Genome Institute"/>
            <consortium name="Mycorrhizal Genomics Consortium"/>
            <person name="Kohler A."/>
            <person name="Kuo A."/>
            <person name="Nagy L.G."/>
            <person name="Floudas D."/>
            <person name="Copeland A."/>
            <person name="Barry K.W."/>
            <person name="Cichocki N."/>
            <person name="Veneault-Fourrey C."/>
            <person name="LaButti K."/>
            <person name="Lindquist E.A."/>
            <person name="Lipzen A."/>
            <person name="Lundell T."/>
            <person name="Morin E."/>
            <person name="Murat C."/>
            <person name="Riley R."/>
            <person name="Ohm R."/>
            <person name="Sun H."/>
            <person name="Tunlid A."/>
            <person name="Henrissat B."/>
            <person name="Grigoriev I.V."/>
            <person name="Hibbett D.S."/>
            <person name="Martin F."/>
        </authorList>
    </citation>
    <scope>NUCLEOTIDE SEQUENCE [LARGE SCALE GENOMIC DNA]</scope>
    <source>
        <strain evidence="2">F 1598</strain>
    </source>
</reference>
<dbReference type="InParanoid" id="A0A0C3EVD6"/>
<evidence type="ECO:0000313" key="2">
    <source>
        <dbReference type="Proteomes" id="UP000054166"/>
    </source>
</evidence>
<dbReference type="HOGENOM" id="CLU_1587152_0_0_1"/>
<gene>
    <name evidence="1" type="ORF">PILCRDRAFT_804663</name>
</gene>
<sequence length="168" mass="19379">MLEMLIWHEDFEKAPKHIGDAIDGSSYEGSFGAPLDLLISMKKTFEDKTDKEKEKLQKRVRKTNSFNLQTFLEDKREQHEGFQEKMLSEIEKGIYLIISKILMKFRRDTIKILGYLVWSKAVKTVSLVPKMSNLLHIEMQASYVGRALANPALSILPTIKTLIITQSY</sequence>
<protein>
    <submittedName>
        <fullName evidence="1">Uncharacterized protein</fullName>
    </submittedName>
</protein>
<dbReference type="Proteomes" id="UP000054166">
    <property type="component" value="Unassembled WGS sequence"/>
</dbReference>
<dbReference type="AlphaFoldDB" id="A0A0C3EVD6"/>
<keyword evidence="2" id="KW-1185">Reference proteome</keyword>
<accession>A0A0C3EVD6</accession>
<organism evidence="1 2">
    <name type="scientific">Piloderma croceum (strain F 1598)</name>
    <dbReference type="NCBI Taxonomy" id="765440"/>
    <lineage>
        <taxon>Eukaryota</taxon>
        <taxon>Fungi</taxon>
        <taxon>Dikarya</taxon>
        <taxon>Basidiomycota</taxon>
        <taxon>Agaricomycotina</taxon>
        <taxon>Agaricomycetes</taxon>
        <taxon>Agaricomycetidae</taxon>
        <taxon>Atheliales</taxon>
        <taxon>Atheliaceae</taxon>
        <taxon>Piloderma</taxon>
    </lineage>
</organism>
<evidence type="ECO:0000313" key="1">
    <source>
        <dbReference type="EMBL" id="KIM71781.1"/>
    </source>
</evidence>
<dbReference type="EMBL" id="KN833213">
    <property type="protein sequence ID" value="KIM71781.1"/>
    <property type="molecule type" value="Genomic_DNA"/>
</dbReference>